<accession>A0A9Q0YBR3</accession>
<dbReference type="AlphaFoldDB" id="A0A9Q0YBR3"/>
<proteinExistence type="predicted"/>
<name>A0A9Q0YBR3_HOLLE</name>
<gene>
    <name evidence="1" type="ORF">HOLleu_43603</name>
</gene>
<organism evidence="1 2">
    <name type="scientific">Holothuria leucospilota</name>
    <name type="common">Black long sea cucumber</name>
    <name type="synonym">Mertensiothuria leucospilota</name>
    <dbReference type="NCBI Taxonomy" id="206669"/>
    <lineage>
        <taxon>Eukaryota</taxon>
        <taxon>Metazoa</taxon>
        <taxon>Echinodermata</taxon>
        <taxon>Eleutherozoa</taxon>
        <taxon>Echinozoa</taxon>
        <taxon>Holothuroidea</taxon>
        <taxon>Aspidochirotacea</taxon>
        <taxon>Aspidochirotida</taxon>
        <taxon>Holothuriidae</taxon>
        <taxon>Holothuria</taxon>
    </lineage>
</organism>
<evidence type="ECO:0008006" key="3">
    <source>
        <dbReference type="Google" id="ProtNLM"/>
    </source>
</evidence>
<evidence type="ECO:0000313" key="2">
    <source>
        <dbReference type="Proteomes" id="UP001152320"/>
    </source>
</evidence>
<keyword evidence="2" id="KW-1185">Reference proteome</keyword>
<comment type="caution">
    <text evidence="1">The sequence shown here is derived from an EMBL/GenBank/DDBJ whole genome shotgun (WGS) entry which is preliminary data.</text>
</comment>
<dbReference type="Proteomes" id="UP001152320">
    <property type="component" value="Unassembled WGS sequence"/>
</dbReference>
<dbReference type="OrthoDB" id="416119at2759"/>
<evidence type="ECO:0000313" key="1">
    <source>
        <dbReference type="EMBL" id="KAJ8018420.1"/>
    </source>
</evidence>
<dbReference type="PANTHER" id="PTHR19446">
    <property type="entry name" value="REVERSE TRANSCRIPTASES"/>
    <property type="match status" value="1"/>
</dbReference>
<reference evidence="1" key="1">
    <citation type="submission" date="2021-10" db="EMBL/GenBank/DDBJ databases">
        <title>Tropical sea cucumber genome reveals ecological adaptation and Cuvierian tubules defense mechanism.</title>
        <authorList>
            <person name="Chen T."/>
        </authorList>
    </citation>
    <scope>NUCLEOTIDE SEQUENCE</scope>
    <source>
        <strain evidence="1">Nanhai2018</strain>
        <tissue evidence="1">Muscle</tissue>
    </source>
</reference>
<dbReference type="EMBL" id="JAIZAY010000378">
    <property type="protein sequence ID" value="KAJ8018420.1"/>
    <property type="molecule type" value="Genomic_DNA"/>
</dbReference>
<protein>
    <recommendedName>
        <fullName evidence="3">Reverse transcriptase</fullName>
    </recommendedName>
</protein>
<sequence length="309" mass="35167">MHLKSTLSPSDCEVVACPVSDHDAVTVSFQPPESWPTGRGFWKMNTDILTEADYSEKFKARYEGWRTLRPAFSTELEWWDDIKSRIKQFTVEYCVARARRKREEFLSLCSRERNGDTSALHAIQQYLDQKLHGARVRARVHCVEAEEKPTIKFYRDVTKYATDRRIRAVRDVHGTVQKDPLDIVEVFKTFYEQLYTRADVDEGLQESLLDNIDKTPSKEQNDGLGSPLTVDELWKAVAKMKGGKAPGSDGIPVEFYKRFWGTVGHDLCDVFASAFLAGSMSPSQRTGVITLLPKSGDPQYQKTSDQLPC</sequence>